<dbReference type="Proteomes" id="UP000301870">
    <property type="component" value="Chromosome 29"/>
</dbReference>
<dbReference type="GeneID" id="111359505"/>
<evidence type="ECO:0000313" key="5">
    <source>
        <dbReference type="RefSeq" id="XP_022830849.1"/>
    </source>
</evidence>
<evidence type="ECO:0000256" key="2">
    <source>
        <dbReference type="SAM" id="MobiDB-lite"/>
    </source>
</evidence>
<feature type="compositionally biased region" description="Polar residues" evidence="2">
    <location>
        <begin position="205"/>
        <end position="229"/>
    </location>
</feature>
<dbReference type="KEGG" id="sliu:111359505"/>
<name>A0A9J7IZ77_SPOLT</name>
<evidence type="ECO:0000256" key="1">
    <source>
        <dbReference type="SAM" id="Coils"/>
    </source>
</evidence>
<dbReference type="RefSeq" id="XP_022830849.1">
    <property type="nucleotide sequence ID" value="XM_022975081.1"/>
</dbReference>
<protein>
    <submittedName>
        <fullName evidence="4">Uncharacterized protein LOC111354425</fullName>
    </submittedName>
    <submittedName>
        <fullName evidence="5">Uncharacterized protein LOC111359505</fullName>
    </submittedName>
</protein>
<proteinExistence type="predicted"/>
<organism evidence="3 5">
    <name type="scientific">Spodoptera litura</name>
    <name type="common">Asian cotton leafworm</name>
    <dbReference type="NCBI Taxonomy" id="69820"/>
    <lineage>
        <taxon>Eukaryota</taxon>
        <taxon>Metazoa</taxon>
        <taxon>Ecdysozoa</taxon>
        <taxon>Arthropoda</taxon>
        <taxon>Hexapoda</taxon>
        <taxon>Insecta</taxon>
        <taxon>Pterygota</taxon>
        <taxon>Neoptera</taxon>
        <taxon>Endopterygota</taxon>
        <taxon>Lepidoptera</taxon>
        <taxon>Glossata</taxon>
        <taxon>Ditrysia</taxon>
        <taxon>Noctuoidea</taxon>
        <taxon>Noctuidae</taxon>
        <taxon>Amphipyrinae</taxon>
        <taxon>Spodoptera</taxon>
    </lineage>
</organism>
<dbReference type="Gene3D" id="3.30.70.1820">
    <property type="entry name" value="L1 transposable element, RRM domain"/>
    <property type="match status" value="1"/>
</dbReference>
<evidence type="ECO:0000313" key="3">
    <source>
        <dbReference type="Proteomes" id="UP000301870"/>
    </source>
</evidence>
<evidence type="ECO:0000313" key="4">
    <source>
        <dbReference type="RefSeq" id="XP_022823651.1"/>
    </source>
</evidence>
<reference evidence="4 5" key="1">
    <citation type="submission" date="2025-04" db="UniProtKB">
        <authorList>
            <consortium name="RefSeq"/>
        </authorList>
    </citation>
    <scope>IDENTIFICATION</scope>
    <source>
        <strain evidence="4 5">Ishihara</strain>
        <tissue evidence="4 5">Whole body</tissue>
    </source>
</reference>
<dbReference type="RefSeq" id="XP_022823651.1">
    <property type="nucleotide sequence ID" value="XM_022967883.1"/>
</dbReference>
<sequence>METQFQLLFDKMKLEMQQQSVEITETITNSIMSRMDDKLMPILEENKFLKQKIETQEKEIEYLKREKRNNNIIIFGVDEKERTAMELINSIKNILKRDVNIDMDENAINKIYRLGKITKESNKPRPVLCSFVNEWRKNEIMRKKKDLKEIYITEDYPREVLEKRKALQVKLLEERKKGKIAFLKYDKLVIKENDPINDKRKRETSSSPNSSDVQPKKQQAISFKANRTNAFDVMRMRSTSLSNVSSNKQQ</sequence>
<feature type="region of interest" description="Disordered" evidence="2">
    <location>
        <begin position="196"/>
        <end position="229"/>
    </location>
</feature>
<dbReference type="OrthoDB" id="6059368at2759"/>
<keyword evidence="3" id="KW-1185">Reference proteome</keyword>
<keyword evidence="1" id="KW-0175">Coiled coil</keyword>
<gene>
    <name evidence="5" type="primary">LOC111359505</name>
    <name evidence="4" type="synonym">LOC111354425</name>
</gene>
<feature type="coiled-coil region" evidence="1">
    <location>
        <begin position="46"/>
        <end position="97"/>
    </location>
</feature>
<dbReference type="Proteomes" id="UP000301870">
    <property type="component" value="Chromosome 18"/>
</dbReference>
<accession>A0A9J7IZ77</accession>
<dbReference type="KEGG" id="sliu:111354425"/>
<dbReference type="AlphaFoldDB" id="A0A9J7IZ77"/>